<dbReference type="PROSITE" id="PS00211">
    <property type="entry name" value="ABC_TRANSPORTER_1"/>
    <property type="match status" value="1"/>
</dbReference>
<dbReference type="InterPro" id="IPR013563">
    <property type="entry name" value="Oligopep_ABC_C"/>
</dbReference>
<dbReference type="GO" id="GO:0005524">
    <property type="term" value="F:ATP binding"/>
    <property type="evidence" value="ECO:0007669"/>
    <property type="project" value="UniProtKB-KW"/>
</dbReference>
<feature type="domain" description="ABC transporter" evidence="8">
    <location>
        <begin position="9"/>
        <end position="260"/>
    </location>
</feature>
<keyword evidence="4" id="KW-1003">Cell membrane</keyword>
<evidence type="ECO:0000256" key="1">
    <source>
        <dbReference type="ARBA" id="ARBA00004202"/>
    </source>
</evidence>
<comment type="caution">
    <text evidence="9">The sequence shown here is derived from an EMBL/GenBank/DDBJ whole genome shotgun (WGS) entry which is preliminary data.</text>
</comment>
<sequence length="349" mass="37256">MSTQKEALLEVRDLQMSLTSASGHSHVLEDLSLSVAPGESLGIIGESGSGKSVLARAIVGVQPQGVTTQSNGSIRFEGRDILGRSPRERRGTTAAQMAMIFQDPSSTLNPLVRVGKQVLEGATQHSSRTRASRRAYLHELLEAVGLSDAARIARSFPAALSGGQRQRIGIAAALASNPRLLLADEPTTALDVTMQRTVLDLIDRLRTERRMSLIHITHDLGVLTDRTDRIAVMYAGRIVESGPSARMLSAPAHPYARALLDITPKLSTPVPLPLPTIPGVLPDMSVPRQGCPFASRCSRVSEVCHTTRPPVAPVSSDPDHTVACWQPFTASTPDDPTRRDSALLAAGVA</sequence>
<evidence type="ECO:0000256" key="5">
    <source>
        <dbReference type="ARBA" id="ARBA00022741"/>
    </source>
</evidence>
<dbReference type="InterPro" id="IPR003439">
    <property type="entry name" value="ABC_transporter-like_ATP-bd"/>
</dbReference>
<protein>
    <submittedName>
        <fullName evidence="9">Peptide/nickel transport system ATP-binding protein</fullName>
    </submittedName>
</protein>
<dbReference type="GO" id="GO:0016887">
    <property type="term" value="F:ATP hydrolysis activity"/>
    <property type="evidence" value="ECO:0007669"/>
    <property type="project" value="InterPro"/>
</dbReference>
<organism evidence="9 10">
    <name type="scientific">Leucobacter luti</name>
    <dbReference type="NCBI Taxonomy" id="340320"/>
    <lineage>
        <taxon>Bacteria</taxon>
        <taxon>Bacillati</taxon>
        <taxon>Actinomycetota</taxon>
        <taxon>Actinomycetes</taxon>
        <taxon>Micrococcales</taxon>
        <taxon>Microbacteriaceae</taxon>
        <taxon>Leucobacter</taxon>
    </lineage>
</organism>
<dbReference type="InterPro" id="IPR017871">
    <property type="entry name" value="ABC_transporter-like_CS"/>
</dbReference>
<evidence type="ECO:0000256" key="3">
    <source>
        <dbReference type="ARBA" id="ARBA00022448"/>
    </source>
</evidence>
<gene>
    <name evidence="9" type="ORF">EV139_3042</name>
</gene>
<dbReference type="Pfam" id="PF00005">
    <property type="entry name" value="ABC_tran"/>
    <property type="match status" value="1"/>
</dbReference>
<keyword evidence="7" id="KW-0472">Membrane</keyword>
<evidence type="ECO:0000313" key="9">
    <source>
        <dbReference type="EMBL" id="RZT60596.1"/>
    </source>
</evidence>
<evidence type="ECO:0000259" key="8">
    <source>
        <dbReference type="PROSITE" id="PS50893"/>
    </source>
</evidence>
<proteinExistence type="inferred from homology"/>
<dbReference type="FunFam" id="3.40.50.300:FF:000016">
    <property type="entry name" value="Oligopeptide ABC transporter ATP-binding component"/>
    <property type="match status" value="1"/>
</dbReference>
<name>A0A4Q7TIW9_9MICO</name>
<dbReference type="InterPro" id="IPR003593">
    <property type="entry name" value="AAA+_ATPase"/>
</dbReference>
<evidence type="ECO:0000256" key="6">
    <source>
        <dbReference type="ARBA" id="ARBA00022840"/>
    </source>
</evidence>
<dbReference type="Pfam" id="PF08352">
    <property type="entry name" value="oligo_HPY"/>
    <property type="match status" value="1"/>
</dbReference>
<dbReference type="PANTHER" id="PTHR43297">
    <property type="entry name" value="OLIGOPEPTIDE TRANSPORT ATP-BINDING PROTEIN APPD"/>
    <property type="match status" value="1"/>
</dbReference>
<evidence type="ECO:0000256" key="4">
    <source>
        <dbReference type="ARBA" id="ARBA00022475"/>
    </source>
</evidence>
<dbReference type="RefSeq" id="WP_198677602.1">
    <property type="nucleotide sequence ID" value="NZ_QYAG01000003.1"/>
</dbReference>
<keyword evidence="3" id="KW-0813">Transport</keyword>
<evidence type="ECO:0000256" key="7">
    <source>
        <dbReference type="ARBA" id="ARBA00023136"/>
    </source>
</evidence>
<dbReference type="PANTHER" id="PTHR43297:SF2">
    <property type="entry name" value="DIPEPTIDE TRANSPORT ATP-BINDING PROTEIN DPPD"/>
    <property type="match status" value="1"/>
</dbReference>
<dbReference type="GO" id="GO:0015833">
    <property type="term" value="P:peptide transport"/>
    <property type="evidence" value="ECO:0007669"/>
    <property type="project" value="InterPro"/>
</dbReference>
<keyword evidence="6 9" id="KW-0067">ATP-binding</keyword>
<keyword evidence="10" id="KW-1185">Reference proteome</keyword>
<dbReference type="EMBL" id="SHKI01000008">
    <property type="protein sequence ID" value="RZT60596.1"/>
    <property type="molecule type" value="Genomic_DNA"/>
</dbReference>
<dbReference type="CDD" id="cd03257">
    <property type="entry name" value="ABC_NikE_OppD_transporters"/>
    <property type="match status" value="1"/>
</dbReference>
<dbReference type="AlphaFoldDB" id="A0A4Q7TIW9"/>
<comment type="subcellular location">
    <subcellularLocation>
        <location evidence="1">Cell membrane</location>
        <topology evidence="1">Peripheral membrane protein</topology>
    </subcellularLocation>
</comment>
<reference evidence="9 10" key="1">
    <citation type="journal article" date="2015" name="Stand. Genomic Sci.">
        <title>Genomic Encyclopedia of Bacterial and Archaeal Type Strains, Phase III: the genomes of soil and plant-associated and newly described type strains.</title>
        <authorList>
            <person name="Whitman W.B."/>
            <person name="Woyke T."/>
            <person name="Klenk H.P."/>
            <person name="Zhou Y."/>
            <person name="Lilburn T.G."/>
            <person name="Beck B.J."/>
            <person name="De Vos P."/>
            <person name="Vandamme P."/>
            <person name="Eisen J.A."/>
            <person name="Garrity G."/>
            <person name="Hugenholtz P."/>
            <person name="Kyrpides N.C."/>
        </authorList>
    </citation>
    <scope>NUCLEOTIDE SEQUENCE [LARGE SCALE GENOMIC DNA]</scope>
    <source>
        <strain evidence="9 10">RF6</strain>
    </source>
</reference>
<dbReference type="InterPro" id="IPR027417">
    <property type="entry name" value="P-loop_NTPase"/>
</dbReference>
<dbReference type="SUPFAM" id="SSF52540">
    <property type="entry name" value="P-loop containing nucleoside triphosphate hydrolases"/>
    <property type="match status" value="1"/>
</dbReference>
<dbReference type="SMART" id="SM00382">
    <property type="entry name" value="AAA"/>
    <property type="match status" value="1"/>
</dbReference>
<comment type="similarity">
    <text evidence="2">Belongs to the ABC transporter superfamily.</text>
</comment>
<dbReference type="PROSITE" id="PS50893">
    <property type="entry name" value="ABC_TRANSPORTER_2"/>
    <property type="match status" value="1"/>
</dbReference>
<dbReference type="Gene3D" id="3.40.50.300">
    <property type="entry name" value="P-loop containing nucleotide triphosphate hydrolases"/>
    <property type="match status" value="1"/>
</dbReference>
<dbReference type="InterPro" id="IPR050388">
    <property type="entry name" value="ABC_Ni/Peptide_Import"/>
</dbReference>
<evidence type="ECO:0000313" key="10">
    <source>
        <dbReference type="Proteomes" id="UP000291832"/>
    </source>
</evidence>
<dbReference type="NCBIfam" id="TIGR01727">
    <property type="entry name" value="oligo_HPY"/>
    <property type="match status" value="1"/>
</dbReference>
<accession>A0A4Q7TIW9</accession>
<dbReference type="GO" id="GO:0005886">
    <property type="term" value="C:plasma membrane"/>
    <property type="evidence" value="ECO:0007669"/>
    <property type="project" value="UniProtKB-SubCell"/>
</dbReference>
<dbReference type="Proteomes" id="UP000291832">
    <property type="component" value="Unassembled WGS sequence"/>
</dbReference>
<evidence type="ECO:0000256" key="2">
    <source>
        <dbReference type="ARBA" id="ARBA00005417"/>
    </source>
</evidence>
<keyword evidence="5" id="KW-0547">Nucleotide-binding</keyword>